<dbReference type="Proteomes" id="UP000036106">
    <property type="component" value="Chromosome"/>
</dbReference>
<dbReference type="Gene3D" id="3.30.1180.20">
    <property type="entry name" value="Dihydroxyacetone kinase, domain 2"/>
    <property type="match status" value="1"/>
</dbReference>
<feature type="domain" description="DhaK" evidence="1">
    <location>
        <begin position="7"/>
        <end position="330"/>
    </location>
</feature>
<sequence>MKKIINNVENIVPEMVSGLVRSNSDLVEEIPGTTAVVRADAKFASADQVGIVSGGGSGHEPLHAGFVGDGMLSAAVAGEVFTSPTPDQIYEAIKAVDKGKGVLLIVKNYSGDVMNFDMAKEMAEAEDIKIGTVIVDDDISVENSEFTQGKRGVAGTVLVEKILGAAARAGKSLEDLVNLGKSVINNTKTIGIALKAATVPAVGHPGFDLKDDEIEFGIGIHNERGYSVEKIQPSKQLSEELVAKIIDEFDDKTGKFAVLINGMGGTPLMEQYIFANDTFDNLKAKNIDVGYSRVGNMVTSLDMVGISLTIMKVEPQWIDWLNEPATTIAW</sequence>
<keyword evidence="2" id="KW-0808">Transferase</keyword>
<dbReference type="AlphaFoldDB" id="A0A0H4QIJ5"/>
<accession>A0A0H4QIJ5</accession>
<keyword evidence="3" id="KW-1185">Reference proteome</keyword>
<dbReference type="KEGG" id="lgn:ABM34_02210"/>
<dbReference type="GO" id="GO:0019563">
    <property type="term" value="P:glycerol catabolic process"/>
    <property type="evidence" value="ECO:0007669"/>
    <property type="project" value="TreeGrafter"/>
</dbReference>
<dbReference type="PANTHER" id="PTHR28629">
    <property type="entry name" value="TRIOKINASE/FMN CYCLASE"/>
    <property type="match status" value="1"/>
</dbReference>
<name>A0A0H4QIJ5_9LACO</name>
<protein>
    <submittedName>
        <fullName evidence="2">Dihydroxyacetone kinase</fullName>
    </submittedName>
</protein>
<keyword evidence="2" id="KW-0418">Kinase</keyword>
<dbReference type="RefSeq" id="WP_048702901.1">
    <property type="nucleotide sequence ID" value="NZ_CP012034.1"/>
</dbReference>
<dbReference type="Gene3D" id="3.40.50.10440">
    <property type="entry name" value="Dihydroxyacetone kinase, domain 1"/>
    <property type="match status" value="1"/>
</dbReference>
<dbReference type="NCBIfam" id="TIGR02363">
    <property type="entry name" value="dhaK1"/>
    <property type="match status" value="1"/>
</dbReference>
<dbReference type="PATRIC" id="fig|1007676.4.peg.459"/>
<dbReference type="FunFam" id="3.40.50.10440:FF:000001">
    <property type="entry name" value="Dihydroxyacetone kinase, DhaK subunit"/>
    <property type="match status" value="1"/>
</dbReference>
<evidence type="ECO:0000313" key="2">
    <source>
        <dbReference type="EMBL" id="AKP66483.1"/>
    </source>
</evidence>
<dbReference type="PROSITE" id="PS51481">
    <property type="entry name" value="DHAK"/>
    <property type="match status" value="1"/>
</dbReference>
<dbReference type="GO" id="GO:0005829">
    <property type="term" value="C:cytosol"/>
    <property type="evidence" value="ECO:0007669"/>
    <property type="project" value="TreeGrafter"/>
</dbReference>
<proteinExistence type="predicted"/>
<dbReference type="STRING" id="1007676.ABM34_02210"/>
<dbReference type="OrthoDB" id="9806345at2"/>
<dbReference type="InterPro" id="IPR012736">
    <property type="entry name" value="DhaK_1"/>
</dbReference>
<dbReference type="GO" id="GO:0004371">
    <property type="term" value="F:glycerone kinase activity"/>
    <property type="evidence" value="ECO:0007669"/>
    <property type="project" value="InterPro"/>
</dbReference>
<dbReference type="Pfam" id="PF02733">
    <property type="entry name" value="Dak1"/>
    <property type="match status" value="1"/>
</dbReference>
<reference evidence="3" key="1">
    <citation type="submission" date="2015-07" db="EMBL/GenBank/DDBJ databases">
        <title>Lactobacillus ginsenosidimutans/EMML 3141/ whole genome sequencing.</title>
        <authorList>
            <person name="Kim M.K."/>
            <person name="Im W.-T."/>
            <person name="Srinivasan S."/>
            <person name="Lee J.-J."/>
        </authorList>
    </citation>
    <scope>NUCLEOTIDE SEQUENCE [LARGE SCALE GENOMIC DNA]</scope>
    <source>
        <strain evidence="3">EMML 3041</strain>
    </source>
</reference>
<evidence type="ECO:0000259" key="1">
    <source>
        <dbReference type="PROSITE" id="PS51481"/>
    </source>
</evidence>
<dbReference type="EMBL" id="CP012034">
    <property type="protein sequence ID" value="AKP66483.1"/>
    <property type="molecule type" value="Genomic_DNA"/>
</dbReference>
<dbReference type="PANTHER" id="PTHR28629:SF4">
    <property type="entry name" value="TRIOKINASE_FMN CYCLASE"/>
    <property type="match status" value="1"/>
</dbReference>
<gene>
    <name evidence="2" type="ORF">ABM34_02210</name>
</gene>
<dbReference type="InterPro" id="IPR004006">
    <property type="entry name" value="DhaK_dom"/>
</dbReference>
<dbReference type="InterPro" id="IPR050861">
    <property type="entry name" value="Dihydroxyacetone_Kinase"/>
</dbReference>
<dbReference type="SUPFAM" id="SSF82549">
    <property type="entry name" value="DAK1/DegV-like"/>
    <property type="match status" value="1"/>
</dbReference>
<evidence type="ECO:0000313" key="3">
    <source>
        <dbReference type="Proteomes" id="UP000036106"/>
    </source>
</evidence>
<organism evidence="2 3">
    <name type="scientific">Companilactobacillus ginsenosidimutans</name>
    <dbReference type="NCBI Taxonomy" id="1007676"/>
    <lineage>
        <taxon>Bacteria</taxon>
        <taxon>Bacillati</taxon>
        <taxon>Bacillota</taxon>
        <taxon>Bacilli</taxon>
        <taxon>Lactobacillales</taxon>
        <taxon>Lactobacillaceae</taxon>
        <taxon>Companilactobacillus</taxon>
    </lineage>
</organism>